<reference evidence="2 3" key="1">
    <citation type="journal article" date="2024" name="Front Chem Biol">
        <title>Unveiling the potential of Daldinia eschscholtzii MFLUCC 19-0629 through bioactivity and bioinformatics studies for enhanced sustainable agriculture production.</title>
        <authorList>
            <person name="Brooks S."/>
            <person name="Weaver J.A."/>
            <person name="Klomchit A."/>
            <person name="Alharthi S.A."/>
            <person name="Onlamun T."/>
            <person name="Nurani R."/>
            <person name="Vong T.K."/>
            <person name="Alberti F."/>
            <person name="Greco C."/>
        </authorList>
    </citation>
    <scope>NUCLEOTIDE SEQUENCE [LARGE SCALE GENOMIC DNA]</scope>
    <source>
        <strain evidence="2">MFLUCC 19-0629</strain>
    </source>
</reference>
<dbReference type="AlphaFoldDB" id="A0AAX6MJ40"/>
<feature type="compositionally biased region" description="Gly residues" evidence="1">
    <location>
        <begin position="295"/>
        <end position="305"/>
    </location>
</feature>
<gene>
    <name evidence="2" type="ORF">Daesc_007025</name>
</gene>
<organism evidence="2 3">
    <name type="scientific">Daldinia eschscholtzii</name>
    <dbReference type="NCBI Taxonomy" id="292717"/>
    <lineage>
        <taxon>Eukaryota</taxon>
        <taxon>Fungi</taxon>
        <taxon>Dikarya</taxon>
        <taxon>Ascomycota</taxon>
        <taxon>Pezizomycotina</taxon>
        <taxon>Sordariomycetes</taxon>
        <taxon>Xylariomycetidae</taxon>
        <taxon>Xylariales</taxon>
        <taxon>Hypoxylaceae</taxon>
        <taxon>Daldinia</taxon>
    </lineage>
</organism>
<evidence type="ECO:0008006" key="4">
    <source>
        <dbReference type="Google" id="ProtNLM"/>
    </source>
</evidence>
<dbReference type="PANTHER" id="PTHR13618:SF1">
    <property type="entry name" value="PROTEIN ROGDI HOMOLOG"/>
    <property type="match status" value="1"/>
</dbReference>
<dbReference type="InterPro" id="IPR028241">
    <property type="entry name" value="RAVE2/Rogdi"/>
</dbReference>
<evidence type="ECO:0000313" key="2">
    <source>
        <dbReference type="EMBL" id="KAK6952486.1"/>
    </source>
</evidence>
<feature type="region of interest" description="Disordered" evidence="1">
    <location>
        <begin position="295"/>
        <end position="333"/>
    </location>
</feature>
<dbReference type="Pfam" id="PF10259">
    <property type="entry name" value="Rogdi_lz"/>
    <property type="match status" value="1"/>
</dbReference>
<evidence type="ECO:0000256" key="1">
    <source>
        <dbReference type="SAM" id="MobiDB-lite"/>
    </source>
</evidence>
<name>A0AAX6MJ40_9PEZI</name>
<comment type="caution">
    <text evidence="2">The sequence shown here is derived from an EMBL/GenBank/DDBJ whole genome shotgun (WGS) entry which is preliminary data.</text>
</comment>
<evidence type="ECO:0000313" key="3">
    <source>
        <dbReference type="Proteomes" id="UP001369815"/>
    </source>
</evidence>
<feature type="compositionally biased region" description="Low complexity" evidence="1">
    <location>
        <begin position="316"/>
        <end position="328"/>
    </location>
</feature>
<dbReference type="EMBL" id="JBANMG010000006">
    <property type="protein sequence ID" value="KAK6952486.1"/>
    <property type="molecule type" value="Genomic_DNA"/>
</dbReference>
<sequence>MSVEIWPPISPDELKIQEDATQARELTWLLTSLRSTLAQIKEGLEDCCALLTPADSAGSTLVLSTPRNETVKGHTTRVGARLVRGLVHLRLRTLPPQTLTLDPSRPVRVPALARLDSLLSRSLDLCLALEDHQSQTVPPPSAPYLASQLRLLALLIAEAATIVKGPPQPPARPSTSASTASHEGESRRHQQYHQHHSSSEQQQQQQQKPPLDTSWTTNSVSLGHFTPPLSRNLSLYVTIQDACLVLYLRALEPADAPVNFGTKLALAIGTTRRLEHDEADKVFLYRCDDESRIDGGGGGGGGGGSTSSEHQHSRSGGNYNYNYNNNEGNEGDNKKEVEVYVREKVRVESADPSLLSLSAKLSALSNTLGLARRNLAAVMGQDLEE</sequence>
<feature type="region of interest" description="Disordered" evidence="1">
    <location>
        <begin position="164"/>
        <end position="215"/>
    </location>
</feature>
<accession>A0AAX6MJ40</accession>
<protein>
    <recommendedName>
        <fullName evidence="4">RAVE subunit 2/Rogdi</fullName>
    </recommendedName>
</protein>
<proteinExistence type="predicted"/>
<dbReference type="Proteomes" id="UP001369815">
    <property type="component" value="Unassembled WGS sequence"/>
</dbReference>
<dbReference type="PANTHER" id="PTHR13618">
    <property type="entry name" value="LEUCINE ZIPPER CONTAINING TRANSCRIPTION FACTOR LZF1"/>
    <property type="match status" value="1"/>
</dbReference>
<keyword evidence="3" id="KW-1185">Reference proteome</keyword>
<dbReference type="GO" id="GO:0043291">
    <property type="term" value="C:RAVE complex"/>
    <property type="evidence" value="ECO:0007669"/>
    <property type="project" value="TreeGrafter"/>
</dbReference>